<gene>
    <name evidence="1" type="ORF">SCLCIDRAFT_34728</name>
</gene>
<dbReference type="EMBL" id="KN822783">
    <property type="protein sequence ID" value="KIM50046.1"/>
    <property type="molecule type" value="Genomic_DNA"/>
</dbReference>
<accession>A0A0C3D1P6</accession>
<reference evidence="1 2" key="1">
    <citation type="submission" date="2014-04" db="EMBL/GenBank/DDBJ databases">
        <authorList>
            <consortium name="DOE Joint Genome Institute"/>
            <person name="Kuo A."/>
            <person name="Kohler A."/>
            <person name="Nagy L.G."/>
            <person name="Floudas D."/>
            <person name="Copeland A."/>
            <person name="Barry K.W."/>
            <person name="Cichocki N."/>
            <person name="Veneault-Fourrey C."/>
            <person name="LaButti K."/>
            <person name="Lindquist E.A."/>
            <person name="Lipzen A."/>
            <person name="Lundell T."/>
            <person name="Morin E."/>
            <person name="Murat C."/>
            <person name="Sun H."/>
            <person name="Tunlid A."/>
            <person name="Henrissat B."/>
            <person name="Grigoriev I.V."/>
            <person name="Hibbett D.S."/>
            <person name="Martin F."/>
            <person name="Nordberg H.P."/>
            <person name="Cantor M.N."/>
            <person name="Hua S.X."/>
        </authorList>
    </citation>
    <scope>NUCLEOTIDE SEQUENCE [LARGE SCALE GENOMIC DNA]</scope>
    <source>
        <strain evidence="1 2">Foug A</strain>
    </source>
</reference>
<reference evidence="2" key="2">
    <citation type="submission" date="2015-01" db="EMBL/GenBank/DDBJ databases">
        <title>Evolutionary Origins and Diversification of the Mycorrhizal Mutualists.</title>
        <authorList>
            <consortium name="DOE Joint Genome Institute"/>
            <consortium name="Mycorrhizal Genomics Consortium"/>
            <person name="Kohler A."/>
            <person name="Kuo A."/>
            <person name="Nagy L.G."/>
            <person name="Floudas D."/>
            <person name="Copeland A."/>
            <person name="Barry K.W."/>
            <person name="Cichocki N."/>
            <person name="Veneault-Fourrey C."/>
            <person name="LaButti K."/>
            <person name="Lindquist E.A."/>
            <person name="Lipzen A."/>
            <person name="Lundell T."/>
            <person name="Morin E."/>
            <person name="Murat C."/>
            <person name="Riley R."/>
            <person name="Ohm R."/>
            <person name="Sun H."/>
            <person name="Tunlid A."/>
            <person name="Henrissat B."/>
            <person name="Grigoriev I.V."/>
            <person name="Hibbett D.S."/>
            <person name="Martin F."/>
        </authorList>
    </citation>
    <scope>NUCLEOTIDE SEQUENCE [LARGE SCALE GENOMIC DNA]</scope>
    <source>
        <strain evidence="2">Foug A</strain>
    </source>
</reference>
<proteinExistence type="predicted"/>
<sequence length="50" mass="6072">MAQEQPRLTFFASDKTGFHSFLHQQSNVLQFYLQKQHWRWTLHQQTNPLA</sequence>
<organism evidence="1 2">
    <name type="scientific">Scleroderma citrinum Foug A</name>
    <dbReference type="NCBI Taxonomy" id="1036808"/>
    <lineage>
        <taxon>Eukaryota</taxon>
        <taxon>Fungi</taxon>
        <taxon>Dikarya</taxon>
        <taxon>Basidiomycota</taxon>
        <taxon>Agaricomycotina</taxon>
        <taxon>Agaricomycetes</taxon>
        <taxon>Agaricomycetidae</taxon>
        <taxon>Boletales</taxon>
        <taxon>Sclerodermatineae</taxon>
        <taxon>Sclerodermataceae</taxon>
        <taxon>Scleroderma</taxon>
    </lineage>
</organism>
<evidence type="ECO:0000313" key="2">
    <source>
        <dbReference type="Proteomes" id="UP000053989"/>
    </source>
</evidence>
<dbReference type="Proteomes" id="UP000053989">
    <property type="component" value="Unassembled WGS sequence"/>
</dbReference>
<evidence type="ECO:0000313" key="1">
    <source>
        <dbReference type="EMBL" id="KIM50046.1"/>
    </source>
</evidence>
<dbReference type="HOGENOM" id="CLU_3125897_0_0_1"/>
<keyword evidence="2" id="KW-1185">Reference proteome</keyword>
<dbReference type="AlphaFoldDB" id="A0A0C3D1P6"/>
<name>A0A0C3D1P6_9AGAM</name>
<protein>
    <submittedName>
        <fullName evidence="1">Uncharacterized protein</fullName>
    </submittedName>
</protein>
<dbReference type="InParanoid" id="A0A0C3D1P6"/>